<proteinExistence type="inferred from homology"/>
<dbReference type="SUPFAM" id="SSF51735">
    <property type="entry name" value="NAD(P)-binding Rossmann-fold domains"/>
    <property type="match status" value="1"/>
</dbReference>
<dbReference type="PRINTS" id="PR00080">
    <property type="entry name" value="SDRFAMILY"/>
</dbReference>
<organism evidence="3 4">
    <name type="scientific">Paenalcaligenes hominis</name>
    <dbReference type="NCBI Taxonomy" id="643674"/>
    <lineage>
        <taxon>Bacteria</taxon>
        <taxon>Pseudomonadati</taxon>
        <taxon>Pseudomonadota</taxon>
        <taxon>Betaproteobacteria</taxon>
        <taxon>Burkholderiales</taxon>
        <taxon>Alcaligenaceae</taxon>
        <taxon>Paenalcaligenes</taxon>
    </lineage>
</organism>
<dbReference type="PANTHER" id="PTHR42879">
    <property type="entry name" value="3-OXOACYL-(ACYL-CARRIER-PROTEIN) REDUCTASE"/>
    <property type="match status" value="1"/>
</dbReference>
<dbReference type="AlphaFoldDB" id="A0A1U9K076"/>
<dbReference type="InterPro" id="IPR036291">
    <property type="entry name" value="NAD(P)-bd_dom_sf"/>
</dbReference>
<sequence length="278" mass="30646">MSFNYKIYQAESIHYGFLVRNQVAIVTGGSSGIGLETVKLFLAQGAKVAWCGRNQDRLRQSLEEMKGLYPEGEYFTAVCDVLDNQDVKQFVHQVNERFGQIDMLINNAGQGLVSNFANTVDEQWITEVQLKYFSVLNPIKAALPFLKQSASGSITNINSLLALKPEPHMIATSAARAGLLNLTKSLAKEFAAQGIRVNSVLLGMVESGQWRRRFEQRSDQSKTWDQWIQGIANERGIPLGRLGLPQEAARALVFLASPLASYTTGSVLDVSGGFSQEI</sequence>
<dbReference type="CDD" id="cd05344">
    <property type="entry name" value="BKR_like_SDR_like"/>
    <property type="match status" value="1"/>
</dbReference>
<dbReference type="NCBIfam" id="NF005468">
    <property type="entry name" value="PRK07062.1"/>
    <property type="match status" value="1"/>
</dbReference>
<dbReference type="PRINTS" id="PR00081">
    <property type="entry name" value="GDHRDH"/>
</dbReference>
<accession>A0A1U9K076</accession>
<evidence type="ECO:0000313" key="3">
    <source>
        <dbReference type="EMBL" id="AQS51422.1"/>
    </source>
</evidence>
<dbReference type="Gene3D" id="3.40.50.720">
    <property type="entry name" value="NAD(P)-binding Rossmann-like Domain"/>
    <property type="match status" value="1"/>
</dbReference>
<dbReference type="PANTHER" id="PTHR42879:SF6">
    <property type="entry name" value="NADPH-DEPENDENT REDUCTASE BACG"/>
    <property type="match status" value="1"/>
</dbReference>
<evidence type="ECO:0000313" key="4">
    <source>
        <dbReference type="Proteomes" id="UP000189369"/>
    </source>
</evidence>
<gene>
    <name evidence="3" type="ORF">PAEH1_07380</name>
</gene>
<protein>
    <submittedName>
        <fullName evidence="3">Short chain dehydrogenase</fullName>
    </submittedName>
</protein>
<dbReference type="OrthoDB" id="9804774at2"/>
<reference evidence="3 4" key="1">
    <citation type="submission" date="2017-01" db="EMBL/GenBank/DDBJ databases">
        <title>Complete Genome Sequence of Paenalcaligenes hominis, Isolated from a paraplegic Patient with neurogenic bladder.</title>
        <authorList>
            <person name="Mukhopadhyay R."/>
            <person name="Joaquin J."/>
            <person name="Hogue R."/>
            <person name="Kilaru A."/>
            <person name="Jospin G."/>
            <person name="Mars K."/>
            <person name="Eisen J.A."/>
            <person name="Chaturvedi V."/>
        </authorList>
    </citation>
    <scope>NUCLEOTIDE SEQUENCE [LARGE SCALE GENOMIC DNA]</scope>
    <source>
        <strain evidence="3 4">15S00501</strain>
    </source>
</reference>
<comment type="similarity">
    <text evidence="1 2">Belongs to the short-chain dehydrogenases/reductases (SDR) family.</text>
</comment>
<evidence type="ECO:0000256" key="1">
    <source>
        <dbReference type="ARBA" id="ARBA00006484"/>
    </source>
</evidence>
<dbReference type="Proteomes" id="UP000189369">
    <property type="component" value="Chromosome"/>
</dbReference>
<dbReference type="InterPro" id="IPR050259">
    <property type="entry name" value="SDR"/>
</dbReference>
<evidence type="ECO:0000256" key="2">
    <source>
        <dbReference type="RuleBase" id="RU000363"/>
    </source>
</evidence>
<dbReference type="Pfam" id="PF00106">
    <property type="entry name" value="adh_short"/>
    <property type="match status" value="1"/>
</dbReference>
<dbReference type="EMBL" id="CP019697">
    <property type="protein sequence ID" value="AQS51422.1"/>
    <property type="molecule type" value="Genomic_DNA"/>
</dbReference>
<dbReference type="KEGG" id="phn:PAEH1_07380"/>
<name>A0A1U9K076_9BURK</name>
<dbReference type="InterPro" id="IPR002347">
    <property type="entry name" value="SDR_fam"/>
</dbReference>
<dbReference type="FunFam" id="3.40.50.720:FF:000084">
    <property type="entry name" value="Short-chain dehydrogenase reductase"/>
    <property type="match status" value="1"/>
</dbReference>
<dbReference type="STRING" id="643674.PAEH1_07380"/>